<dbReference type="EMBL" id="QQWG01000001">
    <property type="protein sequence ID" value="RRG24452.1"/>
    <property type="molecule type" value="Genomic_DNA"/>
</dbReference>
<dbReference type="InterPro" id="IPR000757">
    <property type="entry name" value="Beta-glucanase-like"/>
</dbReference>
<dbReference type="PANTHER" id="PTHR10963">
    <property type="entry name" value="GLYCOSYL HYDROLASE-RELATED"/>
    <property type="match status" value="1"/>
</dbReference>
<comment type="similarity">
    <text evidence="1">Belongs to the glycosyl hydrolase 16 family.</text>
</comment>
<dbReference type="Gene3D" id="2.60.120.200">
    <property type="match status" value="1"/>
</dbReference>
<feature type="domain" description="GH16" evidence="2">
    <location>
        <begin position="238"/>
        <end position="468"/>
    </location>
</feature>
<gene>
    <name evidence="3" type="ORF">DWB61_00070</name>
</gene>
<organism evidence="3 4">
    <name type="scientific">Ancylomarina euxinus</name>
    <dbReference type="NCBI Taxonomy" id="2283627"/>
    <lineage>
        <taxon>Bacteria</taxon>
        <taxon>Pseudomonadati</taxon>
        <taxon>Bacteroidota</taxon>
        <taxon>Bacteroidia</taxon>
        <taxon>Marinilabiliales</taxon>
        <taxon>Marinifilaceae</taxon>
        <taxon>Ancylomarina</taxon>
    </lineage>
</organism>
<proteinExistence type="inferred from homology"/>
<evidence type="ECO:0000313" key="3">
    <source>
        <dbReference type="EMBL" id="RRG24452.1"/>
    </source>
</evidence>
<comment type="caution">
    <text evidence="3">The sequence shown here is derived from an EMBL/GenBank/DDBJ whole genome shotgun (WGS) entry which is preliminary data.</text>
</comment>
<accession>A0A425Y7V0</accession>
<name>A0A425Y7V0_9BACT</name>
<dbReference type="Proteomes" id="UP000285794">
    <property type="component" value="Unassembled WGS sequence"/>
</dbReference>
<dbReference type="RefSeq" id="WP_125028704.1">
    <property type="nucleotide sequence ID" value="NZ_JAPXVP010000001.1"/>
</dbReference>
<dbReference type="CDD" id="cd00413">
    <property type="entry name" value="Glyco_hydrolase_16"/>
    <property type="match status" value="1"/>
</dbReference>
<evidence type="ECO:0000259" key="2">
    <source>
        <dbReference type="PROSITE" id="PS51762"/>
    </source>
</evidence>
<dbReference type="PANTHER" id="PTHR10963:SF55">
    <property type="entry name" value="GLYCOSIDE HYDROLASE FAMILY 16 PROTEIN"/>
    <property type="match status" value="1"/>
</dbReference>
<evidence type="ECO:0000256" key="1">
    <source>
        <dbReference type="ARBA" id="ARBA00006865"/>
    </source>
</evidence>
<dbReference type="GO" id="GO:0005975">
    <property type="term" value="P:carbohydrate metabolic process"/>
    <property type="evidence" value="ECO:0007669"/>
    <property type="project" value="InterPro"/>
</dbReference>
<keyword evidence="4" id="KW-1185">Reference proteome</keyword>
<dbReference type="GO" id="GO:0004553">
    <property type="term" value="F:hydrolase activity, hydrolyzing O-glycosyl compounds"/>
    <property type="evidence" value="ECO:0007669"/>
    <property type="project" value="InterPro"/>
</dbReference>
<protein>
    <recommendedName>
        <fullName evidence="2">GH16 domain-containing protein</fullName>
    </recommendedName>
</protein>
<dbReference type="AlphaFoldDB" id="A0A425Y7V0"/>
<evidence type="ECO:0000313" key="4">
    <source>
        <dbReference type="Proteomes" id="UP000285794"/>
    </source>
</evidence>
<reference evidence="3 4" key="1">
    <citation type="submission" date="2018-07" db="EMBL/GenBank/DDBJ databases">
        <title>Draft genome sequence of Ancylomarina sp. M1P.</title>
        <authorList>
            <person name="Yadav S."/>
            <person name="Villanueva L."/>
            <person name="Damste J.S.S."/>
        </authorList>
    </citation>
    <scope>NUCLEOTIDE SEQUENCE [LARGE SCALE GENOMIC DNA]</scope>
    <source>
        <strain evidence="3 4">M1P</strain>
    </source>
</reference>
<dbReference type="Pfam" id="PF00722">
    <property type="entry name" value="Glyco_hydro_16"/>
    <property type="match status" value="1"/>
</dbReference>
<dbReference type="InterPro" id="IPR050546">
    <property type="entry name" value="Glycosyl_Hydrlase_16"/>
</dbReference>
<dbReference type="PROSITE" id="PS51762">
    <property type="entry name" value="GH16_2"/>
    <property type="match status" value="1"/>
</dbReference>
<dbReference type="InterPro" id="IPR013320">
    <property type="entry name" value="ConA-like_dom_sf"/>
</dbReference>
<dbReference type="SUPFAM" id="SSF49899">
    <property type="entry name" value="Concanavalin A-like lectins/glucanases"/>
    <property type="match status" value="1"/>
</dbReference>
<dbReference type="OrthoDB" id="9809583at2"/>
<sequence>MALFLSSKLRKAANTSILEERKNQLLNDHEEFIAFEDSEDLQKYIELEKEVNSEDFKQNRKQIEAKSFKGSELERKEKELKRLLKSKRYKIYSSVNDGSELLSFEKMKESEDLVRYMELQADVNSGKLTKKEDKETWLLYKSLKKSSEIRSYFKFKHSNKHKIYFEVLASNLLQEIEDLKTELASEEFVSEKDYLLDKKRFEKSEAFNKLITYKELSETESLKKYFQFKKKNDFHLVKEWELTFFEDFEGTELDKDKWMTRYYWGDVLMNDDYALPSDAHIFSEKNIKISDSVARLETRKEKAQGKVWDAKFGFIPTEFDYTSALISTGKSFRQKYGLFEAKIKVSDIKNVMHAFWMLSDTSLPHIDIARTGSCGKLFPGQITGSEEKPLVKQAKIKGLDWTNDFFIYSLEWAPNKLVWKINDVVVYTQTENIPQDPMYLILSSGVINPKSDINSVMEIDWVKCYQKF</sequence>